<dbReference type="Gene3D" id="3.30.590.10">
    <property type="entry name" value="Glutamine synthetase/guanido kinase, catalytic domain"/>
    <property type="match status" value="1"/>
</dbReference>
<dbReference type="GO" id="GO:0016301">
    <property type="term" value="F:kinase activity"/>
    <property type="evidence" value="ECO:0007669"/>
    <property type="project" value="UniProtKB-KW"/>
</dbReference>
<accession>A0A1N6VQH9</accession>
<evidence type="ECO:0000256" key="2">
    <source>
        <dbReference type="ARBA" id="ARBA00022741"/>
    </source>
</evidence>
<dbReference type="AlphaFoldDB" id="A0A1N6VQH9"/>
<evidence type="ECO:0000313" key="8">
    <source>
        <dbReference type="Proteomes" id="UP000186400"/>
    </source>
</evidence>
<sequence length="364" mass="39962">MLRLPLTYLTMLIHRAVPSPQGWFSHAGPDSDVVVATIVELGRNLADIPFNEGAGEAERREVRRRVEQAGTALPEEYYVIDGPRLIPEVRRFFSVRGILAGEEETSFSIVSPGEEEMIRLGGEDHVTIQGTSGGWAPEMAQEKASLLDRLLEEHLSYAVSLRLGYLSPHLHRVGTGLTAGAVLFLPALQQGAQGLPRQGKGIPPKGSSRVLIHPLPGEDGIHPSLYRLACPASFGESEDETAAELATLVERLVYYERKARDLLLQDHRHELEDAVHRALGVLSFARVLPRHEAMEQIGLVRLGAACGLIDGVACPEVTNLFFAACDSSVVVFSEKKDENTRESLDARRAMLIREMLRAATAQQE</sequence>
<feature type="binding site" evidence="5">
    <location>
        <begin position="200"/>
        <end position="205"/>
    </location>
    <ligand>
        <name>ATP</name>
        <dbReference type="ChEBI" id="CHEBI:30616"/>
    </ligand>
</feature>
<evidence type="ECO:0000256" key="4">
    <source>
        <dbReference type="ARBA" id="ARBA00022840"/>
    </source>
</evidence>
<dbReference type="GO" id="GO:0005524">
    <property type="term" value="F:ATP binding"/>
    <property type="evidence" value="ECO:0007669"/>
    <property type="project" value="UniProtKB-UniRule"/>
</dbReference>
<keyword evidence="1 5" id="KW-0808">Transferase</keyword>
<dbReference type="Pfam" id="PF00217">
    <property type="entry name" value="ATP-gua_Ptrans"/>
    <property type="match status" value="1"/>
</dbReference>
<organism evidence="7 8">
    <name type="scientific">Alkalispirochaeta americana</name>
    <dbReference type="NCBI Taxonomy" id="159291"/>
    <lineage>
        <taxon>Bacteria</taxon>
        <taxon>Pseudomonadati</taxon>
        <taxon>Spirochaetota</taxon>
        <taxon>Spirochaetia</taxon>
        <taxon>Spirochaetales</taxon>
        <taxon>Spirochaetaceae</taxon>
        <taxon>Alkalispirochaeta</taxon>
    </lineage>
</organism>
<evidence type="ECO:0000313" key="7">
    <source>
        <dbReference type="EMBL" id="SIQ80069.1"/>
    </source>
</evidence>
<feature type="domain" description="Phosphagen kinase C-terminal" evidence="6">
    <location>
        <begin position="33"/>
        <end position="259"/>
    </location>
</feature>
<reference evidence="7 8" key="1">
    <citation type="submission" date="2017-01" db="EMBL/GenBank/DDBJ databases">
        <authorList>
            <person name="Mah S.A."/>
            <person name="Swanson W.J."/>
            <person name="Moy G.W."/>
            <person name="Vacquier V.D."/>
        </authorList>
    </citation>
    <scope>NUCLEOTIDE SEQUENCE [LARGE SCALE GENOMIC DNA]</scope>
    <source>
        <strain evidence="7 8">ASpG1</strain>
    </source>
</reference>
<dbReference type="PROSITE" id="PS51510">
    <property type="entry name" value="PHOSPHAGEN_KINASE_C"/>
    <property type="match status" value="1"/>
</dbReference>
<dbReference type="EMBL" id="FTMS01000015">
    <property type="protein sequence ID" value="SIQ80069.1"/>
    <property type="molecule type" value="Genomic_DNA"/>
</dbReference>
<proteinExistence type="inferred from homology"/>
<dbReference type="SUPFAM" id="SSF55931">
    <property type="entry name" value="Glutamine synthetase/guanido kinase"/>
    <property type="match status" value="1"/>
</dbReference>
<evidence type="ECO:0000256" key="1">
    <source>
        <dbReference type="ARBA" id="ARBA00022679"/>
    </source>
</evidence>
<name>A0A1N6VQH9_9SPIO</name>
<feature type="binding site" evidence="5">
    <location>
        <begin position="36"/>
        <end position="40"/>
    </location>
    <ligand>
        <name>ATP</name>
        <dbReference type="ChEBI" id="CHEBI:30616"/>
    </ligand>
</feature>
<gene>
    <name evidence="7" type="ORF">SAMN05920897_11550</name>
</gene>
<dbReference type="InterPro" id="IPR022414">
    <property type="entry name" value="ATP-guanido_PTrfase_cat"/>
</dbReference>
<keyword evidence="4 5" id="KW-0067">ATP-binding</keyword>
<comment type="caution">
    <text evidence="5">Lacks conserved residue(s) required for the propagation of feature annotation.</text>
</comment>
<evidence type="ECO:0000259" key="6">
    <source>
        <dbReference type="PROSITE" id="PS51510"/>
    </source>
</evidence>
<feature type="binding site" evidence="5">
    <location>
        <begin position="178"/>
        <end position="182"/>
    </location>
    <ligand>
        <name>ATP</name>
        <dbReference type="ChEBI" id="CHEBI:30616"/>
    </ligand>
</feature>
<keyword evidence="3 5" id="KW-0418">Kinase</keyword>
<protein>
    <submittedName>
        <fullName evidence="7">Protein arginine kinase</fullName>
    </submittedName>
</protein>
<keyword evidence="2 5" id="KW-0547">Nucleotide-binding</keyword>
<evidence type="ECO:0000256" key="5">
    <source>
        <dbReference type="PROSITE-ProRule" id="PRU00843"/>
    </source>
</evidence>
<keyword evidence="8" id="KW-1185">Reference proteome</keyword>
<comment type="similarity">
    <text evidence="5">Belongs to the ATP:guanido phosphotransferase family.</text>
</comment>
<dbReference type="STRING" id="159291.SAMN05920897_11550"/>
<evidence type="ECO:0000256" key="3">
    <source>
        <dbReference type="ARBA" id="ARBA00022777"/>
    </source>
</evidence>
<dbReference type="InterPro" id="IPR014746">
    <property type="entry name" value="Gln_synth/guanido_kin_cat_dom"/>
</dbReference>
<dbReference type="Proteomes" id="UP000186400">
    <property type="component" value="Unassembled WGS sequence"/>
</dbReference>